<reference evidence="1 2" key="1">
    <citation type="journal article" date="2020" name="Cell">
        <title>Large-Scale Comparative Analyses of Tick Genomes Elucidate Their Genetic Diversity and Vector Capacities.</title>
        <authorList>
            <consortium name="Tick Genome and Microbiome Consortium (TIGMIC)"/>
            <person name="Jia N."/>
            <person name="Wang J."/>
            <person name="Shi W."/>
            <person name="Du L."/>
            <person name="Sun Y."/>
            <person name="Zhan W."/>
            <person name="Jiang J.F."/>
            <person name="Wang Q."/>
            <person name="Zhang B."/>
            <person name="Ji P."/>
            <person name="Bell-Sakyi L."/>
            <person name="Cui X.M."/>
            <person name="Yuan T.T."/>
            <person name="Jiang B.G."/>
            <person name="Yang W.F."/>
            <person name="Lam T.T."/>
            <person name="Chang Q.C."/>
            <person name="Ding S.J."/>
            <person name="Wang X.J."/>
            <person name="Zhu J.G."/>
            <person name="Ruan X.D."/>
            <person name="Zhao L."/>
            <person name="Wei J.T."/>
            <person name="Ye R.Z."/>
            <person name="Que T.C."/>
            <person name="Du C.H."/>
            <person name="Zhou Y.H."/>
            <person name="Cheng J.X."/>
            <person name="Dai P.F."/>
            <person name="Guo W.B."/>
            <person name="Han X.H."/>
            <person name="Huang E.J."/>
            <person name="Li L.F."/>
            <person name="Wei W."/>
            <person name="Gao Y.C."/>
            <person name="Liu J.Z."/>
            <person name="Shao H.Z."/>
            <person name="Wang X."/>
            <person name="Wang C.C."/>
            <person name="Yang T.C."/>
            <person name="Huo Q.B."/>
            <person name="Li W."/>
            <person name="Chen H.Y."/>
            <person name="Chen S.E."/>
            <person name="Zhou L.G."/>
            <person name="Ni X.B."/>
            <person name="Tian J.H."/>
            <person name="Sheng Y."/>
            <person name="Liu T."/>
            <person name="Pan Y.S."/>
            <person name="Xia L.Y."/>
            <person name="Li J."/>
            <person name="Zhao F."/>
            <person name="Cao W.C."/>
        </authorList>
    </citation>
    <scope>NUCLEOTIDE SEQUENCE [LARGE SCALE GENOMIC DNA]</scope>
    <source>
        <strain evidence="1">Iper-2018</strain>
    </source>
</reference>
<keyword evidence="2" id="KW-1185">Reference proteome</keyword>
<evidence type="ECO:0000313" key="2">
    <source>
        <dbReference type="Proteomes" id="UP000805193"/>
    </source>
</evidence>
<protein>
    <submittedName>
        <fullName evidence="1">Uncharacterized protein</fullName>
    </submittedName>
</protein>
<sequence length="262" mass="29142">MPVLTDPTNESTRLNPGDYSRSIVYSDRCRDSPMAFATALLRYQSRSLICLMPVLTDSANESPWLNREDDSGNCGRCDRCRDSPMAFAMAPLRDPLEHYLAKETDDLMFIQAVKIEYLTYADVAPVKDFRPSTFYAKKSGTKPINVGYILEESRLTLYFLTLCLVLCFVMLLVFDLVDATMSGMTVANNIIDTFCDLATTARCCTSRRFVILAWILGSFALSLYFKESCGQAPARNPFAEPFAQLSALSTTEPAADPATESA</sequence>
<evidence type="ECO:0000313" key="1">
    <source>
        <dbReference type="EMBL" id="KAG0435010.1"/>
    </source>
</evidence>
<dbReference type="EMBL" id="JABSTQ010008003">
    <property type="protein sequence ID" value="KAG0435010.1"/>
    <property type="molecule type" value="Genomic_DNA"/>
</dbReference>
<organism evidence="1 2">
    <name type="scientific">Ixodes persulcatus</name>
    <name type="common">Taiga tick</name>
    <dbReference type="NCBI Taxonomy" id="34615"/>
    <lineage>
        <taxon>Eukaryota</taxon>
        <taxon>Metazoa</taxon>
        <taxon>Ecdysozoa</taxon>
        <taxon>Arthropoda</taxon>
        <taxon>Chelicerata</taxon>
        <taxon>Arachnida</taxon>
        <taxon>Acari</taxon>
        <taxon>Parasitiformes</taxon>
        <taxon>Ixodida</taxon>
        <taxon>Ixodoidea</taxon>
        <taxon>Ixodidae</taxon>
        <taxon>Ixodinae</taxon>
        <taxon>Ixodes</taxon>
    </lineage>
</organism>
<gene>
    <name evidence="1" type="ORF">HPB47_018734</name>
</gene>
<accession>A0AC60QK14</accession>
<dbReference type="Proteomes" id="UP000805193">
    <property type="component" value="Unassembled WGS sequence"/>
</dbReference>
<proteinExistence type="predicted"/>
<name>A0AC60QK14_IXOPE</name>
<comment type="caution">
    <text evidence="1">The sequence shown here is derived from an EMBL/GenBank/DDBJ whole genome shotgun (WGS) entry which is preliminary data.</text>
</comment>